<sequence>MASKCQKFVPNMFNKSKCQHCFAAKEAHSAAALENNKASRKVSKCGYLFVSPGFDFNNPLDRSRRWQRRFFRLYDDGEFSYCVDENPDTVPQGIVDMNKCTEVLDAQSITTHSYSLSIVTPEKTLFIKGNSKEEIQWWHDVLAEFPKALKNVKPRRKQPCLILSSNKEQEIDSVDGICEGKIDFKSDAPAYVTFKGVRSLKHKYDNSYQEGLRKSSSLHDLSSENPEMRESLESSRYLSRSGDRLDTLTRESIYSLARNTPVSVHKSTVPHSPWMRSSSLNSNVTRNVASSHSSISSSSSTTSDRQVTNTSKNANGKLHRERSSSLRDFSTQFSLLREGLDKPLQAPDETDSNQTDELKIAQSSEVKTSARPIRYKSSSTSSVKGQSVSNKLEDLVYMKKGWLIKQASTEKESHKHWFVLAGNSLRYYEDAKAEEANILEGRIDLSTCYEVAEISTHRNYGFKIKTGNGEYILAAMTLGIRTNWMKALRLCMELHSSIPKWKLSSNASPSTTLSQQRSALDDLEFKTSCTSLTAAVKGVGGETAFQLVGHKDPYKKEVPRQARRHHSDVNPSNVSKVFSVKEFSPTLEPAKDSPVINPLTGDSSALSTAKNNFSGAKTLGSSLESTPKSARSISREGVLNLKRDATDSSSLTSSSGAAAQGPEQILQTPKRNITSESNKEEVKREMMRYAKAPSARIKEKTRVSKSTLSHSSISSVEDAYGFHLASDAGSAMSDTTNDPTFNDSHMSEEDSEDYPAHEDTDNDEVGSATASDVIADDALVEILETEVETLKDRLELTQTELDKIHKDNLDLKSRLHKESIQSVDSGYSSRWGGQNTASSDSNNWLVPATNNNEMLKRHLKEAKDTIQRQKMDIEGLKSKLDMSVSKLTGTEKALSEALRDCKQEKDKFGKLSSEFNRRIRSMENQSKDTVHKLERNRETLQAKERECRRLEAELKTNLQRTREQEREILKLKAVEHEYNQLKEKLDDREHELANLKSEMKEKEHFAKKIKDDYESHLEELDREFVKERDDLENHVEQLKLELYSAHDRQASMTDNMTSNIADILKEKDDIIAQLEEKMIEADKKLVDLSEELHAEMGENADLAHSIDMLQKDQVKFTSTIEELNTQLMAMRTKVSGLESDNTSLRRQLQELRIENTQLHEGFCNQDIDGLVALHVDKERDELRQTVVELNRRLFDLQTKMEQVQIMADKKYERGGSVNSISSLASDHQQDLLHNVLIVDSQLKEISATMYYIHQCFDTYIESLPEREHSKVMKLSNLIENVCHKCKETQDILREGGGPAVNTDYSHVITVNAQTNGKIIMEEYFNLKEKFDLIVAELRKLKFSSVDSCKSCDAAKQEEAKLKEKLTSIQTSYSKQLDELTTRVEKLGAGQTSSGMSTTKENTGVSMNDIEAQLSKLEKQILSLEKVPSTTKPVGVTIQQSEELDKLSSMLQTAHSQIEAVVAQAKQTNTLSSPVFFKLESSGKRIDSLSSNLHLPDKTSMTNSKEASQMESTIVAGGVMNCLKEIREKVQEIGEQLDLLDEEDEDSDSENEGDQTTVNDIRDRLAQLTEYIEEHSKLDTSDWALLRLVTLHKESLAPKIENTESINTDIDSTKLKLFSDKLALEAVILSEMSHILQARDYLSPPDIVNKEIDMLNSQMISLYQMLDNEMKTMHFEEQLPDVFSSYIELVAEKILINGHLCSSLFDQKFHISVKSDTPSSIQPGLLAVEALERSQIDSFISTNLDRTSKDILDIPTHLTNHAIVQGELTFALRHLKAKLVHWPEALEPGAGNHQFILSQLLQRQKRIGQSFDSYFKQIVHSLAVIIFKESEEMTIVQGPESVMESMCSELSTIIETHIQSFKENCRNAQNTHIAHKYDLIVNELRSVREATLSEIKLKHEAYVKNQTDIRDSSLDIPVQSLDNTIKNFGEILALKAIMMGSSVFVMELIKMGSSVLSDLELDLGDMTQVKPSLEKGLFSYVNVLCQSLEEEALSKYSLSKKVMDETSSDHSEEEGQTLQDVVLQIPDLSGYSGLAEVVVREAVHSAQLTFSLFKQKLTYDRELSRTKGRRYTQAKHDQESGDSEEALELQADIQALLGPIEEVLESKHEDELEVLDVLLAMIRQIKLNNLPSVEEQVKQLELKLQHEQEVAKDRHNTYLEVFKQETSKLEKTLEELQSERDHYLERSEQLEEDLNILQIQHEEEKEREKQDILTAVHAIKSNDEKSGTHLLEKSSRLEKELVMQKIHFRKLLGSLKKDLATKDKSNIIQGIEEHMKLMSLSSEEEEEEDYQPPLPSQPPPNVTVPEQSVSPVLEVASKPLNFSSHEHAVELLRREKEEALAEEIRNTKAALDAVRSAYEDELTKEKDKYKEALRTMFTEDFVEEIRLRHQEEENRMREELQKLNMHYSSKCEDYKLLEMKLQQTKQDYESHISQLISSNDHLEELLNREIDSLKDFIKNKPSSLTTGSVTMEEELYDAKIMVRVKDTELQKLRSQVKNLENNLHRTTEEHRQTMTLYMQTMKSNSELKKQHQEEVSQLTDKLNKVLGSQGLKANIRRKCNPQESLKAPSFHQRTRSPSPGNTASVRKESDHSSRDSHRRRHIHPKDLRRSKSSPSLPFVFDNKAISPKPATLGSTAKSRRSRSPKS</sequence>
<dbReference type="OMA" id="QGEIDMN"/>
<feature type="region of interest" description="Disordered" evidence="2">
    <location>
        <begin position="340"/>
        <end position="382"/>
    </location>
</feature>
<dbReference type="GO" id="GO:0051015">
    <property type="term" value="F:actin filament binding"/>
    <property type="evidence" value="ECO:0007669"/>
    <property type="project" value="TreeGrafter"/>
</dbReference>
<feature type="region of interest" description="Disordered" evidence="2">
    <location>
        <begin position="617"/>
        <end position="710"/>
    </location>
</feature>
<keyword evidence="4" id="KW-1185">Reference proteome</keyword>
<feature type="compositionally biased region" description="Polar residues" evidence="2">
    <location>
        <begin position="211"/>
        <end position="225"/>
    </location>
</feature>
<feature type="region of interest" description="Disordered" evidence="2">
    <location>
        <begin position="2557"/>
        <end position="2645"/>
    </location>
</feature>
<dbReference type="SUPFAM" id="SSF50729">
    <property type="entry name" value="PH domain-like"/>
    <property type="match status" value="2"/>
</dbReference>
<organism evidence="4 5">
    <name type="scientific">Biomphalaria glabrata</name>
    <name type="common">Bloodfluke planorb</name>
    <name type="synonym">Freshwater snail</name>
    <dbReference type="NCBI Taxonomy" id="6526"/>
    <lineage>
        <taxon>Eukaryota</taxon>
        <taxon>Metazoa</taxon>
        <taxon>Spiralia</taxon>
        <taxon>Lophotrochozoa</taxon>
        <taxon>Mollusca</taxon>
        <taxon>Gastropoda</taxon>
        <taxon>Heterobranchia</taxon>
        <taxon>Euthyneura</taxon>
        <taxon>Panpulmonata</taxon>
        <taxon>Hygrophila</taxon>
        <taxon>Lymnaeoidea</taxon>
        <taxon>Planorbidae</taxon>
        <taxon>Biomphalaria</taxon>
    </lineage>
</organism>
<feature type="compositionally biased region" description="Low complexity" evidence="2">
    <location>
        <begin position="647"/>
        <end position="659"/>
    </location>
</feature>
<dbReference type="RefSeq" id="XP_055876087.1">
    <property type="nucleotide sequence ID" value="XM_056020112.1"/>
</dbReference>
<feature type="coiled-coil region" evidence="1">
    <location>
        <begin position="1399"/>
        <end position="1426"/>
    </location>
</feature>
<feature type="region of interest" description="Disordered" evidence="2">
    <location>
        <begin position="1489"/>
        <end position="1508"/>
    </location>
</feature>
<feature type="compositionally biased region" description="Basic and acidic residues" evidence="2">
    <location>
        <begin position="2584"/>
        <end position="2594"/>
    </location>
</feature>
<dbReference type="InterPro" id="IPR011993">
    <property type="entry name" value="PH-like_dom_sf"/>
</dbReference>
<feature type="compositionally biased region" description="Basic and acidic residues" evidence="2">
    <location>
        <begin position="677"/>
        <end position="688"/>
    </location>
</feature>
<feature type="compositionally biased region" description="Low complexity" evidence="2">
    <location>
        <begin position="290"/>
        <end position="303"/>
    </location>
</feature>
<keyword evidence="1" id="KW-0175">Coiled coil</keyword>
<name>A0A9W2ZLZ4_BIOGL</name>
<feature type="compositionally biased region" description="Pro residues" evidence="2">
    <location>
        <begin position="2291"/>
        <end position="2301"/>
    </location>
</feature>
<gene>
    <name evidence="5" type="primary">LOC106055142</name>
</gene>
<dbReference type="GO" id="GO:0015629">
    <property type="term" value="C:actin cytoskeleton"/>
    <property type="evidence" value="ECO:0007669"/>
    <property type="project" value="TreeGrafter"/>
</dbReference>
<feature type="coiled-coil region" evidence="1">
    <location>
        <begin position="780"/>
        <end position="807"/>
    </location>
</feature>
<dbReference type="Proteomes" id="UP001165740">
    <property type="component" value="Chromosome 2"/>
</dbReference>
<feature type="domain" description="PH" evidence="3">
    <location>
        <begin position="41"/>
        <end position="147"/>
    </location>
</feature>
<feature type="domain" description="PH" evidence="3">
    <location>
        <begin position="396"/>
        <end position="493"/>
    </location>
</feature>
<feature type="coiled-coil region" evidence="1">
    <location>
        <begin position="923"/>
        <end position="1091"/>
    </location>
</feature>
<dbReference type="InterPro" id="IPR001849">
    <property type="entry name" value="PH_domain"/>
</dbReference>
<dbReference type="PANTHER" id="PTHR17271">
    <property type="entry name" value="PLECKSTRIN HOMOLOGY PH DOMAIN-CONTAINING PROTEIN"/>
    <property type="match status" value="1"/>
</dbReference>
<feature type="compositionally biased region" description="Polar residues" evidence="2">
    <location>
        <begin position="617"/>
        <end position="632"/>
    </location>
</feature>
<feature type="coiled-coil region" evidence="1">
    <location>
        <begin position="2321"/>
        <end position="2433"/>
    </location>
</feature>
<dbReference type="OrthoDB" id="9942268at2759"/>
<dbReference type="InterPro" id="IPR052223">
    <property type="entry name" value="Actin_Cytoskeleton_Reg"/>
</dbReference>
<feature type="compositionally biased region" description="Polar residues" evidence="2">
    <location>
        <begin position="665"/>
        <end position="676"/>
    </location>
</feature>
<feature type="coiled-coil region" evidence="1">
    <location>
        <begin position="852"/>
        <end position="879"/>
    </location>
</feature>
<evidence type="ECO:0000256" key="2">
    <source>
        <dbReference type="SAM" id="MobiDB-lite"/>
    </source>
</evidence>
<evidence type="ECO:0000256" key="1">
    <source>
        <dbReference type="SAM" id="Coils"/>
    </source>
</evidence>
<dbReference type="Gene3D" id="2.30.29.30">
    <property type="entry name" value="Pleckstrin-homology domain (PH domain)/Phosphotyrosine-binding domain (PTB)"/>
    <property type="match status" value="2"/>
</dbReference>
<dbReference type="PROSITE" id="PS50003">
    <property type="entry name" value="PH_DOMAIN"/>
    <property type="match status" value="2"/>
</dbReference>
<dbReference type="SMART" id="SM00233">
    <property type="entry name" value="PH"/>
    <property type="match status" value="2"/>
</dbReference>
<feature type="coiled-coil region" evidence="1">
    <location>
        <begin position="2129"/>
        <end position="2206"/>
    </location>
</feature>
<feature type="region of interest" description="Disordered" evidence="2">
    <location>
        <begin position="824"/>
        <end position="846"/>
    </location>
</feature>
<feature type="compositionally biased region" description="Polar residues" evidence="2">
    <location>
        <begin position="732"/>
        <end position="744"/>
    </location>
</feature>
<protein>
    <submittedName>
        <fullName evidence="5">Golgin subfamily A member 4-like isoform X1</fullName>
    </submittedName>
</protein>
<dbReference type="PANTHER" id="PTHR17271:SF1">
    <property type="entry name" value="PROTEIN OUTSPREAD"/>
    <property type="match status" value="1"/>
</dbReference>
<evidence type="ECO:0000259" key="3">
    <source>
        <dbReference type="PROSITE" id="PS50003"/>
    </source>
</evidence>
<accession>A0A9W2ZLZ4</accession>
<feature type="compositionally biased region" description="Polar residues" evidence="2">
    <location>
        <begin position="304"/>
        <end position="314"/>
    </location>
</feature>
<feature type="region of interest" description="Disordered" evidence="2">
    <location>
        <begin position="285"/>
        <end position="326"/>
    </location>
</feature>
<feature type="compositionally biased region" description="Polar residues" evidence="2">
    <location>
        <begin position="2574"/>
        <end position="2583"/>
    </location>
</feature>
<evidence type="ECO:0000313" key="5">
    <source>
        <dbReference type="RefSeq" id="XP_055876087.1"/>
    </source>
</evidence>
<reference evidence="5" key="1">
    <citation type="submission" date="2025-08" db="UniProtKB">
        <authorList>
            <consortium name="RefSeq"/>
        </authorList>
    </citation>
    <scope>IDENTIFICATION</scope>
</reference>
<dbReference type="Pfam" id="PF00169">
    <property type="entry name" value="PH"/>
    <property type="match status" value="2"/>
</dbReference>
<feature type="region of interest" description="Disordered" evidence="2">
    <location>
        <begin position="211"/>
        <end position="239"/>
    </location>
</feature>
<feature type="coiled-coil region" evidence="1">
    <location>
        <begin position="2481"/>
        <end position="2547"/>
    </location>
</feature>
<evidence type="ECO:0000313" key="4">
    <source>
        <dbReference type="Proteomes" id="UP001165740"/>
    </source>
</evidence>
<proteinExistence type="predicted"/>
<dbReference type="GeneID" id="106055142"/>
<feature type="compositionally biased region" description="Basic residues" evidence="2">
    <location>
        <begin position="2636"/>
        <end position="2645"/>
    </location>
</feature>
<feature type="region of interest" description="Disordered" evidence="2">
    <location>
        <begin position="729"/>
        <end position="767"/>
    </location>
</feature>
<feature type="region of interest" description="Disordered" evidence="2">
    <location>
        <begin position="2278"/>
        <end position="2304"/>
    </location>
</feature>
<feature type="coiled-coil region" evidence="1">
    <location>
        <begin position="1120"/>
        <end position="1199"/>
    </location>
</feature>